<comment type="caution">
    <text evidence="2">The sequence shown here is derived from an EMBL/GenBank/DDBJ whole genome shotgun (WGS) entry which is preliminary data.</text>
</comment>
<protein>
    <recommendedName>
        <fullName evidence="4">ABC3 transporter permease protein domain-containing protein</fullName>
    </recommendedName>
</protein>
<evidence type="ECO:0000313" key="2">
    <source>
        <dbReference type="EMBL" id="ETR67208.1"/>
    </source>
</evidence>
<evidence type="ECO:0008006" key="4">
    <source>
        <dbReference type="Google" id="ProtNLM"/>
    </source>
</evidence>
<proteinExistence type="predicted"/>
<accession>A0A1V1NXB7</accession>
<dbReference type="Proteomes" id="UP000189670">
    <property type="component" value="Unassembled WGS sequence"/>
</dbReference>
<dbReference type="AlphaFoldDB" id="A0A1V1NXB7"/>
<evidence type="ECO:0000313" key="3">
    <source>
        <dbReference type="Proteomes" id="UP000189670"/>
    </source>
</evidence>
<name>A0A1V1NXB7_9BACT</name>
<organism evidence="2 3">
    <name type="scientific">Candidatus Magnetoglobus multicellularis str. Araruama</name>
    <dbReference type="NCBI Taxonomy" id="890399"/>
    <lineage>
        <taxon>Bacteria</taxon>
        <taxon>Pseudomonadati</taxon>
        <taxon>Thermodesulfobacteriota</taxon>
        <taxon>Desulfobacteria</taxon>
        <taxon>Desulfobacterales</taxon>
        <taxon>Desulfobacteraceae</taxon>
        <taxon>Candidatus Magnetoglobus</taxon>
    </lineage>
</organism>
<evidence type="ECO:0000256" key="1">
    <source>
        <dbReference type="SAM" id="Phobius"/>
    </source>
</evidence>
<feature type="transmembrane region" description="Helical" evidence="1">
    <location>
        <begin position="40"/>
        <end position="59"/>
    </location>
</feature>
<keyword evidence="1" id="KW-1133">Transmembrane helix</keyword>
<keyword evidence="1" id="KW-0472">Membrane</keyword>
<dbReference type="EMBL" id="ATBP01001501">
    <property type="protein sequence ID" value="ETR67208.1"/>
    <property type="molecule type" value="Genomic_DNA"/>
</dbReference>
<reference evidence="3" key="1">
    <citation type="submission" date="2012-11" db="EMBL/GenBank/DDBJ databases">
        <authorList>
            <person name="Lucero-Rivera Y.E."/>
            <person name="Tovar-Ramirez D."/>
        </authorList>
    </citation>
    <scope>NUCLEOTIDE SEQUENCE [LARGE SCALE GENOMIC DNA]</scope>
    <source>
        <strain evidence="3">Araruama</strain>
    </source>
</reference>
<keyword evidence="1" id="KW-0812">Transmembrane</keyword>
<sequence>MGTIFGCLLGYSGSYGFIYLFKESLEKLGLENPQPHLSMYDISVVAALTIGLFLLTAVIPARNAVKIDPIEGLNQ</sequence>
<gene>
    <name evidence="2" type="ORF">OMM_11843</name>
</gene>